<dbReference type="PANTHER" id="PTHR28008:SF1">
    <property type="entry name" value="DOMAIN PROTEIN, PUTATIVE (AFU_ORTHOLOGUE AFUA_3G10980)-RELATED"/>
    <property type="match status" value="1"/>
</dbReference>
<dbReference type="EMBL" id="CACVAQ010000231">
    <property type="protein sequence ID" value="CAA6815825.1"/>
    <property type="molecule type" value="Genomic_DNA"/>
</dbReference>
<organism evidence="3">
    <name type="scientific">uncultured Aureispira sp</name>
    <dbReference type="NCBI Taxonomy" id="1331704"/>
    <lineage>
        <taxon>Bacteria</taxon>
        <taxon>Pseudomonadati</taxon>
        <taxon>Bacteroidota</taxon>
        <taxon>Saprospiria</taxon>
        <taxon>Saprospirales</taxon>
        <taxon>Saprospiraceae</taxon>
        <taxon>Aureispira</taxon>
        <taxon>environmental samples</taxon>
    </lineage>
</organism>
<dbReference type="AlphaFoldDB" id="A0A6S6TLE7"/>
<name>A0A6S6TLE7_9BACT</name>
<feature type="transmembrane region" description="Helical" evidence="1">
    <location>
        <begin position="102"/>
        <end position="120"/>
    </location>
</feature>
<keyword evidence="1" id="KW-0472">Membrane</keyword>
<keyword evidence="1" id="KW-1133">Transmembrane helix</keyword>
<dbReference type="Pfam" id="PF04892">
    <property type="entry name" value="VanZ"/>
    <property type="match status" value="1"/>
</dbReference>
<feature type="domain" description="VanZ-like" evidence="2">
    <location>
        <begin position="49"/>
        <end position="120"/>
    </location>
</feature>
<evidence type="ECO:0000256" key="1">
    <source>
        <dbReference type="SAM" id="Phobius"/>
    </source>
</evidence>
<proteinExistence type="predicted"/>
<evidence type="ECO:0000313" key="3">
    <source>
        <dbReference type="EMBL" id="CAA6815825.1"/>
    </source>
</evidence>
<protein>
    <recommendedName>
        <fullName evidence="2">VanZ-like domain-containing protein</fullName>
    </recommendedName>
</protein>
<evidence type="ECO:0000259" key="2">
    <source>
        <dbReference type="Pfam" id="PF04892"/>
    </source>
</evidence>
<feature type="transmembrane region" description="Helical" evidence="1">
    <location>
        <begin position="72"/>
        <end position="90"/>
    </location>
</feature>
<reference evidence="3" key="1">
    <citation type="submission" date="2020-01" db="EMBL/GenBank/DDBJ databases">
        <authorList>
            <person name="Meier V. D."/>
            <person name="Meier V D."/>
        </authorList>
    </citation>
    <scope>NUCLEOTIDE SEQUENCE</scope>
    <source>
        <strain evidence="3">HLG_WM_MAG_10</strain>
    </source>
</reference>
<keyword evidence="1" id="KW-0812">Transmembrane</keyword>
<dbReference type="InterPro" id="IPR006976">
    <property type="entry name" value="VanZ-like"/>
</dbReference>
<feature type="transmembrane region" description="Helical" evidence="1">
    <location>
        <begin position="7"/>
        <end position="25"/>
    </location>
</feature>
<accession>A0A6S6TLE7</accession>
<dbReference type="NCBIfam" id="NF037970">
    <property type="entry name" value="vanZ_1"/>
    <property type="match status" value="1"/>
</dbReference>
<sequence>MPNLLNIKYFIPAIAWAILIWSLSTTSNLPHIPWHFLSPDKIGHLVFYAILTLLLIGGFVHSLSWKQKGPKSWILFCMIMAGLYGVSLEFVQANIPGRSFDYADMLANFIGTMLGAAFYYKSSFKIFIK</sequence>
<gene>
    <name evidence="3" type="ORF">HELGO_WM42187</name>
</gene>
<dbReference type="PANTHER" id="PTHR28008">
    <property type="entry name" value="DOMAIN PROTEIN, PUTATIVE (AFU_ORTHOLOGUE AFUA_3G10980)-RELATED"/>
    <property type="match status" value="1"/>
</dbReference>
<feature type="transmembrane region" description="Helical" evidence="1">
    <location>
        <begin position="45"/>
        <end position="65"/>
    </location>
</feature>